<gene>
    <name evidence="1" type="ORF">Fmac_021589</name>
</gene>
<accession>A0ABD1LXB2</accession>
<keyword evidence="2" id="KW-1185">Reference proteome</keyword>
<organism evidence="1 2">
    <name type="scientific">Flemingia macrophylla</name>
    <dbReference type="NCBI Taxonomy" id="520843"/>
    <lineage>
        <taxon>Eukaryota</taxon>
        <taxon>Viridiplantae</taxon>
        <taxon>Streptophyta</taxon>
        <taxon>Embryophyta</taxon>
        <taxon>Tracheophyta</taxon>
        <taxon>Spermatophyta</taxon>
        <taxon>Magnoliopsida</taxon>
        <taxon>eudicotyledons</taxon>
        <taxon>Gunneridae</taxon>
        <taxon>Pentapetalae</taxon>
        <taxon>rosids</taxon>
        <taxon>fabids</taxon>
        <taxon>Fabales</taxon>
        <taxon>Fabaceae</taxon>
        <taxon>Papilionoideae</taxon>
        <taxon>50 kb inversion clade</taxon>
        <taxon>NPAAA clade</taxon>
        <taxon>indigoferoid/millettioid clade</taxon>
        <taxon>Phaseoleae</taxon>
        <taxon>Flemingia</taxon>
    </lineage>
</organism>
<reference evidence="1 2" key="1">
    <citation type="submission" date="2024-08" db="EMBL/GenBank/DDBJ databases">
        <title>Insights into the chromosomal genome structure of Flemingia macrophylla.</title>
        <authorList>
            <person name="Ding Y."/>
            <person name="Zhao Y."/>
            <person name="Bi W."/>
            <person name="Wu M."/>
            <person name="Zhao G."/>
            <person name="Gong Y."/>
            <person name="Li W."/>
            <person name="Zhang P."/>
        </authorList>
    </citation>
    <scope>NUCLEOTIDE SEQUENCE [LARGE SCALE GENOMIC DNA]</scope>
    <source>
        <strain evidence="1">DYQJB</strain>
        <tissue evidence="1">Leaf</tissue>
    </source>
</reference>
<evidence type="ECO:0000313" key="1">
    <source>
        <dbReference type="EMBL" id="KAL2328162.1"/>
    </source>
</evidence>
<name>A0ABD1LXB2_9FABA</name>
<evidence type="ECO:0000313" key="2">
    <source>
        <dbReference type="Proteomes" id="UP001603857"/>
    </source>
</evidence>
<dbReference type="AlphaFoldDB" id="A0ABD1LXB2"/>
<comment type="caution">
    <text evidence="1">The sequence shown here is derived from an EMBL/GenBank/DDBJ whole genome shotgun (WGS) entry which is preliminary data.</text>
</comment>
<sequence length="106" mass="12435">MEQRRSRHITSQQNFLFIMLSSARHFTRAFLAPNPSSPFHALSGKCELARRYRSGQQHIDGLQELLKSRLLQFRFFYLNISIRGNPRLSKDTSQSIAKRHTKFTVQ</sequence>
<protein>
    <submittedName>
        <fullName evidence="1">Uncharacterized protein</fullName>
    </submittedName>
</protein>
<proteinExistence type="predicted"/>
<dbReference type="EMBL" id="JBGMDY010000007">
    <property type="protein sequence ID" value="KAL2328162.1"/>
    <property type="molecule type" value="Genomic_DNA"/>
</dbReference>
<dbReference type="Proteomes" id="UP001603857">
    <property type="component" value="Unassembled WGS sequence"/>
</dbReference>